<keyword evidence="2" id="KW-1185">Reference proteome</keyword>
<name>A0A8X8IG49_9BACT</name>
<protein>
    <submittedName>
        <fullName evidence="1">Uncharacterized protein</fullName>
    </submittedName>
</protein>
<accession>A0A8X8IG49</accession>
<evidence type="ECO:0000313" key="2">
    <source>
        <dbReference type="Proteomes" id="UP000198711"/>
    </source>
</evidence>
<proteinExistence type="predicted"/>
<dbReference type="EMBL" id="FNNO01000011">
    <property type="protein sequence ID" value="SDX22961.1"/>
    <property type="molecule type" value="Genomic_DNA"/>
</dbReference>
<evidence type="ECO:0000313" key="1">
    <source>
        <dbReference type="EMBL" id="SDX22961.1"/>
    </source>
</evidence>
<reference evidence="1 2" key="1">
    <citation type="submission" date="2016-10" db="EMBL/GenBank/DDBJ databases">
        <authorList>
            <person name="Varghese N."/>
            <person name="Submissions S."/>
        </authorList>
    </citation>
    <scope>NUCLEOTIDE SEQUENCE [LARGE SCALE GENOMIC DNA]</scope>
    <source>
        <strain evidence="1 2">DSM 25353</strain>
    </source>
</reference>
<gene>
    <name evidence="1" type="ORF">SAMN05444410_11168</name>
</gene>
<sequence>MKKSIITSYGAEYGRAVPLYFITGNAVILITSFECSERVDRILLKGSGADGVLFEMSLRYPFKNLGIKINTKDVKFSVIPMKPPYVDPVQHKPFKLQMHFKKAEHIVLH</sequence>
<organism evidence="1 2">
    <name type="scientific">Hydrobacter penzbergensis</name>
    <dbReference type="NCBI Taxonomy" id="1235997"/>
    <lineage>
        <taxon>Bacteria</taxon>
        <taxon>Pseudomonadati</taxon>
        <taxon>Bacteroidota</taxon>
        <taxon>Chitinophagia</taxon>
        <taxon>Chitinophagales</taxon>
        <taxon>Chitinophagaceae</taxon>
        <taxon>Hydrobacter</taxon>
    </lineage>
</organism>
<dbReference type="Proteomes" id="UP000198711">
    <property type="component" value="Unassembled WGS sequence"/>
</dbReference>
<dbReference type="AlphaFoldDB" id="A0A8X8IG49"/>
<dbReference type="RefSeq" id="WP_092724515.1">
    <property type="nucleotide sequence ID" value="NZ_FNNO01000011.1"/>
</dbReference>
<comment type="caution">
    <text evidence="1">The sequence shown here is derived from an EMBL/GenBank/DDBJ whole genome shotgun (WGS) entry which is preliminary data.</text>
</comment>